<feature type="transmembrane region" description="Helical" evidence="2">
    <location>
        <begin position="175"/>
        <end position="193"/>
    </location>
</feature>
<evidence type="ECO:0000313" key="3">
    <source>
        <dbReference type="EMBL" id="DBA55173.1"/>
    </source>
</evidence>
<organism evidence="3">
    <name type="scientific">Porphyromonas phage phage013a_WW2885</name>
    <dbReference type="NCBI Taxonomy" id="3154103"/>
    <lineage>
        <taxon>Viruses</taxon>
        <taxon>Duplodnaviria</taxon>
        <taxon>Heunggongvirae</taxon>
        <taxon>Uroviricota</taxon>
        <taxon>Caudoviricetes</taxon>
        <taxon>Alisviridae</taxon>
        <taxon>Honmavirus</taxon>
        <taxon>Honmavirus pging00H</taxon>
    </lineage>
</organism>
<accession>A0AAT9J894</accession>
<feature type="coiled-coil region" evidence="1">
    <location>
        <begin position="134"/>
        <end position="168"/>
    </location>
</feature>
<name>A0AAT9J894_9CAUD</name>
<reference evidence="3" key="1">
    <citation type="journal article" date="2023" name="Microbiome">
        <title>Phages are unrecognized players in the ecology of the oral pathogen Porphyromonas gingivalis.</title>
        <authorList>
            <person name="Matrishin C.B."/>
            <person name="Haase E.M."/>
            <person name="Dewhirst F.E."/>
            <person name="Mark Welch J.L."/>
            <person name="Miranda-Sanchez F."/>
            <person name="Chen T."/>
            <person name="MacFarland D.C."/>
            <person name="Kauffman K.M."/>
        </authorList>
    </citation>
    <scope>NUCLEOTIDE SEQUENCE</scope>
</reference>
<proteinExistence type="predicted"/>
<keyword evidence="2" id="KW-1133">Transmembrane helix</keyword>
<keyword evidence="1" id="KW-0175">Coiled coil</keyword>
<keyword evidence="2" id="KW-0472">Membrane</keyword>
<reference evidence="3" key="2">
    <citation type="submission" date="2024-05" db="EMBL/GenBank/DDBJ databases">
        <authorList>
            <person name="Matrishin C.B."/>
            <person name="Kauffman K.M."/>
        </authorList>
    </citation>
    <scope>NUCLEOTIDE SEQUENCE</scope>
</reference>
<evidence type="ECO:0000256" key="1">
    <source>
        <dbReference type="SAM" id="Coils"/>
    </source>
</evidence>
<keyword evidence="2" id="KW-0812">Transmembrane</keyword>
<dbReference type="EMBL" id="BK068094">
    <property type="protein sequence ID" value="DBA55173.1"/>
    <property type="molecule type" value="Genomic_DNA"/>
</dbReference>
<sequence length="201" mass="22159">MILIRPCIGTCSPRFSTCRHKTMSWLKPWRASSALSIVLLFVAIGPSALSVTSCVSRKTEHRAEVSTVQTYDSLDVTESRVTIPTYVPPAMARMSISLSNLRQLPPSAMFESRSGRAQVRASMHGDTVYITALCDSLLRAVEIYERRAVRAQKENKELRARLTDKVQTGSGMSRLVFALVAGCCSGAIITIITSKRYGRNT</sequence>
<protein>
    <recommendedName>
        <fullName evidence="4">Transmembrane protein</fullName>
    </recommendedName>
</protein>
<evidence type="ECO:0008006" key="4">
    <source>
        <dbReference type="Google" id="ProtNLM"/>
    </source>
</evidence>
<evidence type="ECO:0000256" key="2">
    <source>
        <dbReference type="SAM" id="Phobius"/>
    </source>
</evidence>